<sequence length="64" mass="7539">MEAELSPFIENHNIIVKRQYIDNEPVLEKRYGTKVPVLTLQDETLCEYFLDAEKLLSIINRNDD</sequence>
<gene>
    <name evidence="1" type="ORF">MNBD_GAMMA05-194</name>
</gene>
<dbReference type="EMBL" id="UOFE01000005">
    <property type="protein sequence ID" value="VAW50578.1"/>
    <property type="molecule type" value="Genomic_DNA"/>
</dbReference>
<dbReference type="InterPro" id="IPR008554">
    <property type="entry name" value="Glutaredoxin-like"/>
</dbReference>
<dbReference type="SUPFAM" id="SSF52833">
    <property type="entry name" value="Thioredoxin-like"/>
    <property type="match status" value="1"/>
</dbReference>
<accession>A0A3B0W3W4</accession>
<dbReference type="InterPro" id="IPR036249">
    <property type="entry name" value="Thioredoxin-like_sf"/>
</dbReference>
<dbReference type="Pfam" id="PF05768">
    <property type="entry name" value="Glrx-like"/>
    <property type="match status" value="1"/>
</dbReference>
<organism evidence="1">
    <name type="scientific">hydrothermal vent metagenome</name>
    <dbReference type="NCBI Taxonomy" id="652676"/>
    <lineage>
        <taxon>unclassified sequences</taxon>
        <taxon>metagenomes</taxon>
        <taxon>ecological metagenomes</taxon>
    </lineage>
</organism>
<dbReference type="AlphaFoldDB" id="A0A3B0W3W4"/>
<reference evidence="1" key="1">
    <citation type="submission" date="2018-06" db="EMBL/GenBank/DDBJ databases">
        <authorList>
            <person name="Zhirakovskaya E."/>
        </authorList>
    </citation>
    <scope>NUCLEOTIDE SEQUENCE</scope>
</reference>
<proteinExistence type="predicted"/>
<dbReference type="Gene3D" id="3.40.30.10">
    <property type="entry name" value="Glutaredoxin"/>
    <property type="match status" value="1"/>
</dbReference>
<protein>
    <submittedName>
        <fullName evidence="1">Uncharacterized protein</fullName>
    </submittedName>
</protein>
<name>A0A3B0W3W4_9ZZZZ</name>
<evidence type="ECO:0000313" key="1">
    <source>
        <dbReference type="EMBL" id="VAW50578.1"/>
    </source>
</evidence>